<dbReference type="SMART" id="SM00065">
    <property type="entry name" value="GAF"/>
    <property type="match status" value="1"/>
</dbReference>
<reference evidence="2" key="1">
    <citation type="journal article" date="2014" name="Front. Microbiol.">
        <title>High frequency of phylogenetically diverse reductive dehalogenase-homologous genes in deep subseafloor sedimentary metagenomes.</title>
        <authorList>
            <person name="Kawai M."/>
            <person name="Futagami T."/>
            <person name="Toyoda A."/>
            <person name="Takaki Y."/>
            <person name="Nishi S."/>
            <person name="Hori S."/>
            <person name="Arai W."/>
            <person name="Tsubouchi T."/>
            <person name="Morono Y."/>
            <person name="Uchiyama I."/>
            <person name="Ito T."/>
            <person name="Fujiyama A."/>
            <person name="Inagaki F."/>
            <person name="Takami H."/>
        </authorList>
    </citation>
    <scope>NUCLEOTIDE SEQUENCE</scope>
    <source>
        <strain evidence="2">Expedition CK06-06</strain>
    </source>
</reference>
<dbReference type="PANTHER" id="PTHR43155:SF2">
    <property type="entry name" value="CYCLIC DI-GMP PHOSPHODIESTERASE PA4108"/>
    <property type="match status" value="1"/>
</dbReference>
<dbReference type="InterPro" id="IPR003018">
    <property type="entry name" value="GAF"/>
</dbReference>
<feature type="domain" description="GAF" evidence="1">
    <location>
        <begin position="1"/>
        <end position="128"/>
    </location>
</feature>
<proteinExistence type="predicted"/>
<dbReference type="PANTHER" id="PTHR43155">
    <property type="entry name" value="CYCLIC DI-GMP PHOSPHODIESTERASE PA4108-RELATED"/>
    <property type="match status" value="1"/>
</dbReference>
<comment type="caution">
    <text evidence="2">The sequence shown here is derived from an EMBL/GenBank/DDBJ whole genome shotgun (WGS) entry which is preliminary data.</text>
</comment>
<dbReference type="Pfam" id="PF13185">
    <property type="entry name" value="GAF_2"/>
    <property type="match status" value="2"/>
</dbReference>
<name>X1N5Y2_9ZZZZ</name>
<feature type="non-terminal residue" evidence="2">
    <location>
        <position position="1"/>
    </location>
</feature>
<gene>
    <name evidence="2" type="ORF">S06H3_20424</name>
</gene>
<dbReference type="Gene3D" id="3.30.450.40">
    <property type="match status" value="2"/>
</dbReference>
<evidence type="ECO:0000313" key="2">
    <source>
        <dbReference type="EMBL" id="GAI14029.1"/>
    </source>
</evidence>
<evidence type="ECO:0000259" key="1">
    <source>
        <dbReference type="SMART" id="SM00065"/>
    </source>
</evidence>
<sequence length="260" mass="29315">YIALYDEVEDEVCFEIVVDKGKFLDKFTQKPSQEAGITGWIIHSKKTLLIRDFDKEKENLPVKARVIGEASKSLLAIPLLFNDKVIGVMSLQSYKPNTFNKRDKNLLSTVAGQVTMAIENAKLHDETFKKLNESSLLNEVIIAGTSTTEFNELIDRLIEPLKRNLSFATFNIYLIDERTKDLKVATTHGYDVEEINKLNLKVGKGITGWVAKTGKPIIVPDVSKDKRYIKGNPDIRSEMCVPLKVKDKVIGGFGYRGYKT</sequence>
<dbReference type="EMBL" id="BARV01010576">
    <property type="protein sequence ID" value="GAI14029.1"/>
    <property type="molecule type" value="Genomic_DNA"/>
</dbReference>
<accession>X1N5Y2</accession>
<organism evidence="2">
    <name type="scientific">marine sediment metagenome</name>
    <dbReference type="NCBI Taxonomy" id="412755"/>
    <lineage>
        <taxon>unclassified sequences</taxon>
        <taxon>metagenomes</taxon>
        <taxon>ecological metagenomes</taxon>
    </lineage>
</organism>
<protein>
    <recommendedName>
        <fullName evidence="1">GAF domain-containing protein</fullName>
    </recommendedName>
</protein>
<dbReference type="SUPFAM" id="SSF55781">
    <property type="entry name" value="GAF domain-like"/>
    <property type="match status" value="2"/>
</dbReference>
<dbReference type="InterPro" id="IPR029016">
    <property type="entry name" value="GAF-like_dom_sf"/>
</dbReference>
<dbReference type="AlphaFoldDB" id="X1N5Y2"/>